<feature type="transmembrane region" description="Helical" evidence="1">
    <location>
        <begin position="102"/>
        <end position="120"/>
    </location>
</feature>
<dbReference type="EMBL" id="MFLK01000024">
    <property type="protein sequence ID" value="OGG65982.1"/>
    <property type="molecule type" value="Genomic_DNA"/>
</dbReference>
<sequence length="123" mass="13327">MTGTRLLFAQVFVLAILFPLVLSGISHDYLWGVAWFSATAHFLGGLWVALCAAWGQSMLGLPRDFVLLIAAALAIGIGWEVFEGVIGATHFPADTVDTVEDLVMDIVGGTAGALMMRYIWQRK</sequence>
<feature type="transmembrane region" description="Helical" evidence="1">
    <location>
        <begin position="33"/>
        <end position="53"/>
    </location>
</feature>
<name>A0A1F6DYA9_9BACT</name>
<dbReference type="STRING" id="1798497.A3D71_02060"/>
<proteinExistence type="predicted"/>
<evidence type="ECO:0000313" key="2">
    <source>
        <dbReference type="EMBL" id="OGG65982.1"/>
    </source>
</evidence>
<evidence type="ECO:0000313" key="3">
    <source>
        <dbReference type="Proteomes" id="UP000177652"/>
    </source>
</evidence>
<evidence type="ECO:0008006" key="4">
    <source>
        <dbReference type="Google" id="ProtNLM"/>
    </source>
</evidence>
<organism evidence="2 3">
    <name type="scientific">Candidatus Kaiserbacteria bacterium RIFCSPHIGHO2_02_FULL_55_20</name>
    <dbReference type="NCBI Taxonomy" id="1798497"/>
    <lineage>
        <taxon>Bacteria</taxon>
        <taxon>Candidatus Kaiseribacteriota</taxon>
    </lineage>
</organism>
<protein>
    <recommendedName>
        <fullName evidence="4">VanZ-like domain-containing protein</fullName>
    </recommendedName>
</protein>
<dbReference type="Proteomes" id="UP000177652">
    <property type="component" value="Unassembled WGS sequence"/>
</dbReference>
<keyword evidence="1" id="KW-0472">Membrane</keyword>
<gene>
    <name evidence="2" type="ORF">A3D71_02060</name>
</gene>
<keyword evidence="1" id="KW-1133">Transmembrane helix</keyword>
<feature type="transmembrane region" description="Helical" evidence="1">
    <location>
        <begin position="65"/>
        <end position="82"/>
    </location>
</feature>
<keyword evidence="1" id="KW-0812">Transmembrane</keyword>
<dbReference type="AlphaFoldDB" id="A0A1F6DYA9"/>
<accession>A0A1F6DYA9</accession>
<comment type="caution">
    <text evidence="2">The sequence shown here is derived from an EMBL/GenBank/DDBJ whole genome shotgun (WGS) entry which is preliminary data.</text>
</comment>
<evidence type="ECO:0000256" key="1">
    <source>
        <dbReference type="SAM" id="Phobius"/>
    </source>
</evidence>
<reference evidence="2 3" key="1">
    <citation type="journal article" date="2016" name="Nat. Commun.">
        <title>Thousands of microbial genomes shed light on interconnected biogeochemical processes in an aquifer system.</title>
        <authorList>
            <person name="Anantharaman K."/>
            <person name="Brown C.T."/>
            <person name="Hug L.A."/>
            <person name="Sharon I."/>
            <person name="Castelle C.J."/>
            <person name="Probst A.J."/>
            <person name="Thomas B.C."/>
            <person name="Singh A."/>
            <person name="Wilkins M.J."/>
            <person name="Karaoz U."/>
            <person name="Brodie E.L."/>
            <person name="Williams K.H."/>
            <person name="Hubbard S.S."/>
            <person name="Banfield J.F."/>
        </authorList>
    </citation>
    <scope>NUCLEOTIDE SEQUENCE [LARGE SCALE GENOMIC DNA]</scope>
</reference>